<feature type="coiled-coil region" evidence="1">
    <location>
        <begin position="28"/>
        <end position="62"/>
    </location>
</feature>
<name>A0A5N6HDS7_ASPFL</name>
<dbReference type="Proteomes" id="UP000325434">
    <property type="component" value="Unassembled WGS sequence"/>
</dbReference>
<organism evidence="2">
    <name type="scientific">Aspergillus flavus</name>
    <dbReference type="NCBI Taxonomy" id="5059"/>
    <lineage>
        <taxon>Eukaryota</taxon>
        <taxon>Fungi</taxon>
        <taxon>Dikarya</taxon>
        <taxon>Ascomycota</taxon>
        <taxon>Pezizomycotina</taxon>
        <taxon>Eurotiomycetes</taxon>
        <taxon>Eurotiomycetidae</taxon>
        <taxon>Eurotiales</taxon>
        <taxon>Aspergillaceae</taxon>
        <taxon>Aspergillus</taxon>
        <taxon>Aspergillus subgen. Circumdati</taxon>
    </lineage>
</organism>
<keyword evidence="1" id="KW-0175">Coiled coil</keyword>
<dbReference type="VEuPathDB" id="FungiDB:F9C07_4156"/>
<evidence type="ECO:0000313" key="2">
    <source>
        <dbReference type="EMBL" id="KAB8251420.1"/>
    </source>
</evidence>
<dbReference type="VEuPathDB" id="FungiDB:AFLA_006339"/>
<proteinExistence type="predicted"/>
<sequence length="140" mass="15526">MRLRLEDIGGLIIAGLALATTTGHMIRAGKVRAEIAAKTKEKAQLESDLELVRRSRQAVEQVGLTDLATFKTVIRAIPAAATASSVDATEVKSWLENGAKEEDRPRYMDLNRRKGVRSYNSMASYLRTYGRAETSMQKKQ</sequence>
<evidence type="ECO:0000256" key="1">
    <source>
        <dbReference type="SAM" id="Coils"/>
    </source>
</evidence>
<protein>
    <submittedName>
        <fullName evidence="2">Uncharacterized protein</fullName>
    </submittedName>
</protein>
<dbReference type="EMBL" id="ML734560">
    <property type="protein sequence ID" value="KAB8251420.1"/>
    <property type="molecule type" value="Genomic_DNA"/>
</dbReference>
<dbReference type="AlphaFoldDB" id="A0A5N6HDS7"/>
<accession>A0A5N6HDS7</accession>
<gene>
    <name evidence="2" type="ORF">BDV35DRAFT_388394</name>
</gene>
<reference evidence="2" key="1">
    <citation type="submission" date="2019-04" db="EMBL/GenBank/DDBJ databases">
        <title>Friends and foes A comparative genomics study of 23 Aspergillus species from section Flavi.</title>
        <authorList>
            <consortium name="DOE Joint Genome Institute"/>
            <person name="Kjaerbolling I."/>
            <person name="Vesth T."/>
            <person name="Frisvad J.C."/>
            <person name="Nybo J.L."/>
            <person name="Theobald S."/>
            <person name="Kildgaard S."/>
            <person name="Isbrandt T."/>
            <person name="Kuo A."/>
            <person name="Sato A."/>
            <person name="Lyhne E.K."/>
            <person name="Kogle M.E."/>
            <person name="Wiebenga A."/>
            <person name="Kun R.S."/>
            <person name="Lubbers R.J."/>
            <person name="Makela M.R."/>
            <person name="Barry K."/>
            <person name="Chovatia M."/>
            <person name="Clum A."/>
            <person name="Daum C."/>
            <person name="Haridas S."/>
            <person name="He G."/>
            <person name="LaButti K."/>
            <person name="Lipzen A."/>
            <person name="Mondo S."/>
            <person name="Riley R."/>
            <person name="Salamov A."/>
            <person name="Simmons B.A."/>
            <person name="Magnuson J.K."/>
            <person name="Henrissat B."/>
            <person name="Mortensen U.H."/>
            <person name="Larsen T.O."/>
            <person name="Devries R.P."/>
            <person name="Grigoriev I.V."/>
            <person name="Machida M."/>
            <person name="Baker S.E."/>
            <person name="Andersen M.R."/>
        </authorList>
    </citation>
    <scope>NUCLEOTIDE SEQUENCE [LARGE SCALE GENOMIC DNA]</scope>
    <source>
        <strain evidence="2">CBS 121.62</strain>
    </source>
</reference>